<evidence type="ECO:0000256" key="1">
    <source>
        <dbReference type="SAM" id="MobiDB-lite"/>
    </source>
</evidence>
<evidence type="ECO:0000313" key="3">
    <source>
        <dbReference type="Proteomes" id="UP000261500"/>
    </source>
</evidence>
<organism evidence="2 3">
    <name type="scientific">Poecilia latipinna</name>
    <name type="common">sailfin molly</name>
    <dbReference type="NCBI Taxonomy" id="48699"/>
    <lineage>
        <taxon>Eukaryota</taxon>
        <taxon>Metazoa</taxon>
        <taxon>Chordata</taxon>
        <taxon>Craniata</taxon>
        <taxon>Vertebrata</taxon>
        <taxon>Euteleostomi</taxon>
        <taxon>Actinopterygii</taxon>
        <taxon>Neopterygii</taxon>
        <taxon>Teleostei</taxon>
        <taxon>Neoteleostei</taxon>
        <taxon>Acanthomorphata</taxon>
        <taxon>Ovalentaria</taxon>
        <taxon>Atherinomorphae</taxon>
        <taxon>Cyprinodontiformes</taxon>
        <taxon>Poeciliidae</taxon>
        <taxon>Poeciliinae</taxon>
        <taxon>Poecilia</taxon>
    </lineage>
</organism>
<reference evidence="2" key="2">
    <citation type="submission" date="2025-09" db="UniProtKB">
        <authorList>
            <consortium name="Ensembl"/>
        </authorList>
    </citation>
    <scope>IDENTIFICATION</scope>
</reference>
<sequence length="71" mass="7840">MASDRGVPGSGVFGDLPPSYTRSQPPAHTDLQRRPSYCHAAFALKQISKVMHFTRSLSTHTHALLYVSQKT</sequence>
<dbReference type="Ensembl" id="ENSPLAT00000021509.1">
    <property type="protein sequence ID" value="ENSPLAP00000013496.1"/>
    <property type="gene ID" value="ENSPLAG00000016998.1"/>
</dbReference>
<dbReference type="Proteomes" id="UP000261500">
    <property type="component" value="Unplaced"/>
</dbReference>
<feature type="region of interest" description="Disordered" evidence="1">
    <location>
        <begin position="1"/>
        <end position="32"/>
    </location>
</feature>
<dbReference type="AlphaFoldDB" id="A0A3B3ULB9"/>
<name>A0A3B3ULB9_9TELE</name>
<proteinExistence type="predicted"/>
<dbReference type="GeneTree" id="ENSGT00940000178325"/>
<protein>
    <submittedName>
        <fullName evidence="2">Uncharacterized protein</fullName>
    </submittedName>
</protein>
<evidence type="ECO:0000313" key="2">
    <source>
        <dbReference type="Ensembl" id="ENSPLAP00000013496.1"/>
    </source>
</evidence>
<keyword evidence="3" id="KW-1185">Reference proteome</keyword>
<accession>A0A3B3ULB9</accession>
<reference evidence="2" key="1">
    <citation type="submission" date="2025-08" db="UniProtKB">
        <authorList>
            <consortium name="Ensembl"/>
        </authorList>
    </citation>
    <scope>IDENTIFICATION</scope>
</reference>
<dbReference type="STRING" id="48699.ENSPLAP00000013496"/>